<name>A0A239I2X9_9BACT</name>
<evidence type="ECO:0000256" key="1">
    <source>
        <dbReference type="SAM" id="MobiDB-lite"/>
    </source>
</evidence>
<accession>A0A239I2X9</accession>
<dbReference type="OrthoDB" id="854042at2"/>
<gene>
    <name evidence="2" type="ORF">SAMN06296052_11554</name>
</gene>
<feature type="compositionally biased region" description="Gly residues" evidence="1">
    <location>
        <begin position="74"/>
        <end position="89"/>
    </location>
</feature>
<feature type="compositionally biased region" description="Polar residues" evidence="1">
    <location>
        <begin position="34"/>
        <end position="60"/>
    </location>
</feature>
<dbReference type="Proteomes" id="UP000198432">
    <property type="component" value="Unassembled WGS sequence"/>
</dbReference>
<evidence type="ECO:0000313" key="2">
    <source>
        <dbReference type="EMBL" id="SNS86694.1"/>
    </source>
</evidence>
<keyword evidence="3" id="KW-1185">Reference proteome</keyword>
<protein>
    <submittedName>
        <fullName evidence="2">Uncharacterized protein</fullName>
    </submittedName>
</protein>
<dbReference type="EMBL" id="FZOQ01000015">
    <property type="protein sequence ID" value="SNS86694.1"/>
    <property type="molecule type" value="Genomic_DNA"/>
</dbReference>
<proteinExistence type="predicted"/>
<reference evidence="3" key="1">
    <citation type="submission" date="2017-06" db="EMBL/GenBank/DDBJ databases">
        <authorList>
            <person name="Varghese N."/>
            <person name="Submissions S."/>
        </authorList>
    </citation>
    <scope>NUCLEOTIDE SEQUENCE [LARGE SCALE GENOMIC DNA]</scope>
    <source>
        <strain evidence="3">NKM1</strain>
    </source>
</reference>
<dbReference type="AlphaFoldDB" id="A0A239I2X9"/>
<feature type="region of interest" description="Disordered" evidence="1">
    <location>
        <begin position="1"/>
        <end position="89"/>
    </location>
</feature>
<sequence length="89" mass="9171">MADNRNKNQDQTEPTKRDLASKAKAQPNPEDYSNKANITGATDTGENGTRATASQQQGQGARNKKTDTRTGSDSGSGHGGHGGGSPTGK</sequence>
<organism evidence="2 3">
    <name type="scientific">Pontibacter ummariensis</name>
    <dbReference type="NCBI Taxonomy" id="1610492"/>
    <lineage>
        <taxon>Bacteria</taxon>
        <taxon>Pseudomonadati</taxon>
        <taxon>Bacteroidota</taxon>
        <taxon>Cytophagia</taxon>
        <taxon>Cytophagales</taxon>
        <taxon>Hymenobacteraceae</taxon>
        <taxon>Pontibacter</taxon>
    </lineage>
</organism>
<feature type="compositionally biased region" description="Basic and acidic residues" evidence="1">
    <location>
        <begin position="1"/>
        <end position="21"/>
    </location>
</feature>
<dbReference type="RefSeq" id="WP_089320261.1">
    <property type="nucleotide sequence ID" value="NZ_FZOQ01000015.1"/>
</dbReference>
<evidence type="ECO:0000313" key="3">
    <source>
        <dbReference type="Proteomes" id="UP000198432"/>
    </source>
</evidence>